<proteinExistence type="predicted"/>
<dbReference type="EMBL" id="JAANNP010000005">
    <property type="protein sequence ID" value="NHC14265.1"/>
    <property type="molecule type" value="Genomic_DNA"/>
</dbReference>
<comment type="caution">
    <text evidence="3">The sequence shown here is derived from an EMBL/GenBank/DDBJ whole genome shotgun (WGS) entry which is preliminary data.</text>
</comment>
<accession>A0ABX0GX35</accession>
<dbReference type="InterPro" id="IPR052016">
    <property type="entry name" value="Bact_Sigma-Reg"/>
</dbReference>
<evidence type="ECO:0000313" key="4">
    <source>
        <dbReference type="Proteomes" id="UP000800981"/>
    </source>
</evidence>
<sequence length="383" mass="40334">MATPDRVAALVADALAPTGAHDVVVYLVDYAQRGLRPLPPADGPALDLDDSLPGTAFRLMQPQVEERAGGVRVALPLLDGVERLGALALTLPGQTSLDRAAMHVLTAFASAAAELVTTKGQYGDSLSRAARDQPMSLAAEVQWQCLPPLTFATEGLVVAGSVEPSYQVGGDSFDYAADGSCLRFAVLDAKGHGLQASLLSTTAVAAYRNARRIGAPLPDVVRHMDAAVSQAFPGGQYVTAVVADLDLEAGRLRWVLAGHPAPLVLHEGRVERTLAVEPHPPLGLLHLGADALRVGETTLEPGDSVLAYTDGVVDGRDEQGRFFGVERLVMALTEAAGAGLPVPETLRQVTLRVLGHQAGRVQDDATQLLVEWRSGREKQLSPV</sequence>
<protein>
    <submittedName>
        <fullName evidence="3">Serine/threonine-protein phosphatase</fullName>
    </submittedName>
</protein>
<dbReference type="Pfam" id="PF07228">
    <property type="entry name" value="SpoIIE"/>
    <property type="match status" value="1"/>
</dbReference>
<evidence type="ECO:0000259" key="2">
    <source>
        <dbReference type="SMART" id="SM00331"/>
    </source>
</evidence>
<name>A0ABX0GX35_9ACTN</name>
<dbReference type="InterPro" id="IPR001932">
    <property type="entry name" value="PPM-type_phosphatase-like_dom"/>
</dbReference>
<gene>
    <name evidence="3" type="ORF">G9H71_10785</name>
</gene>
<dbReference type="PANTHER" id="PTHR43156:SF2">
    <property type="entry name" value="STAGE II SPORULATION PROTEIN E"/>
    <property type="match status" value="1"/>
</dbReference>
<feature type="domain" description="PPM-type phosphatase" evidence="2">
    <location>
        <begin position="153"/>
        <end position="372"/>
    </location>
</feature>
<dbReference type="RefSeq" id="WP_166281616.1">
    <property type="nucleotide sequence ID" value="NZ_JAANNP010000005.1"/>
</dbReference>
<dbReference type="InterPro" id="IPR036457">
    <property type="entry name" value="PPM-type-like_dom_sf"/>
</dbReference>
<dbReference type="Proteomes" id="UP000800981">
    <property type="component" value="Unassembled WGS sequence"/>
</dbReference>
<reference evidence="3 4" key="1">
    <citation type="submission" date="2020-03" db="EMBL/GenBank/DDBJ databases">
        <title>Two novel Motilibacter sp.</title>
        <authorList>
            <person name="Liu S."/>
        </authorList>
    </citation>
    <scope>NUCLEOTIDE SEQUENCE [LARGE SCALE GENOMIC DNA]</scope>
    <source>
        <strain evidence="3 4">E257</strain>
    </source>
</reference>
<keyword evidence="1" id="KW-0378">Hydrolase</keyword>
<dbReference type="PANTHER" id="PTHR43156">
    <property type="entry name" value="STAGE II SPORULATION PROTEIN E-RELATED"/>
    <property type="match status" value="1"/>
</dbReference>
<dbReference type="Gene3D" id="3.60.40.10">
    <property type="entry name" value="PPM-type phosphatase domain"/>
    <property type="match status" value="1"/>
</dbReference>
<organism evidence="3 4">
    <name type="scientific">Motilibacter deserti</name>
    <dbReference type="NCBI Taxonomy" id="2714956"/>
    <lineage>
        <taxon>Bacteria</taxon>
        <taxon>Bacillati</taxon>
        <taxon>Actinomycetota</taxon>
        <taxon>Actinomycetes</taxon>
        <taxon>Motilibacterales</taxon>
        <taxon>Motilibacteraceae</taxon>
        <taxon>Motilibacter</taxon>
    </lineage>
</organism>
<evidence type="ECO:0000313" key="3">
    <source>
        <dbReference type="EMBL" id="NHC14265.1"/>
    </source>
</evidence>
<dbReference type="SUPFAM" id="SSF81606">
    <property type="entry name" value="PP2C-like"/>
    <property type="match status" value="1"/>
</dbReference>
<dbReference type="SMART" id="SM00331">
    <property type="entry name" value="PP2C_SIG"/>
    <property type="match status" value="1"/>
</dbReference>
<keyword evidence="4" id="KW-1185">Reference proteome</keyword>
<evidence type="ECO:0000256" key="1">
    <source>
        <dbReference type="ARBA" id="ARBA00022801"/>
    </source>
</evidence>